<organism evidence="6 7">
    <name type="scientific">Zhouia amylolytica</name>
    <dbReference type="NCBI Taxonomy" id="376730"/>
    <lineage>
        <taxon>Bacteria</taxon>
        <taxon>Pseudomonadati</taxon>
        <taxon>Bacteroidota</taxon>
        <taxon>Flavobacteriia</taxon>
        <taxon>Flavobacteriales</taxon>
        <taxon>Flavobacteriaceae</taxon>
        <taxon>Zhouia</taxon>
    </lineage>
</organism>
<dbReference type="EMBL" id="FPAG01000010">
    <property type="protein sequence ID" value="SFT14712.1"/>
    <property type="molecule type" value="Genomic_DNA"/>
</dbReference>
<feature type="transmembrane region" description="Helical" evidence="5">
    <location>
        <begin position="58"/>
        <end position="74"/>
    </location>
</feature>
<evidence type="ECO:0000256" key="1">
    <source>
        <dbReference type="ARBA" id="ARBA00004141"/>
    </source>
</evidence>
<sequence length="140" mass="16052">MDKTTGIVYQHLNLTNMIKTILLTLLGVFFILNGLNHFFNSKILEEYAEKRSLFAPKWMLLISGMLLIFGGFTLISGYFLIYGCLGLCIFLIIASFSIHKFWSLNDKQESMMESMHFTKNWAITFELIYIADTVGAPLFS</sequence>
<reference evidence="6 7" key="1">
    <citation type="submission" date="2016-10" db="EMBL/GenBank/DDBJ databases">
        <authorList>
            <person name="de Groot N.N."/>
        </authorList>
    </citation>
    <scope>NUCLEOTIDE SEQUENCE [LARGE SCALE GENOMIC DNA]</scope>
    <source>
        <strain evidence="6 7">CGMCC 1.6114</strain>
    </source>
</reference>
<evidence type="ECO:0000256" key="5">
    <source>
        <dbReference type="SAM" id="Phobius"/>
    </source>
</evidence>
<evidence type="ECO:0000313" key="6">
    <source>
        <dbReference type="EMBL" id="SFT14712.1"/>
    </source>
</evidence>
<dbReference type="AlphaFoldDB" id="A0A1I6VLU9"/>
<name>A0A1I6VLU9_9FLAO</name>
<proteinExistence type="predicted"/>
<keyword evidence="4 5" id="KW-0472">Membrane</keyword>
<keyword evidence="3 5" id="KW-1133">Transmembrane helix</keyword>
<feature type="transmembrane region" description="Helical" evidence="5">
    <location>
        <begin position="80"/>
        <end position="99"/>
    </location>
</feature>
<protein>
    <submittedName>
        <fullName evidence="6">DoxX protein</fullName>
    </submittedName>
</protein>
<dbReference type="InterPro" id="IPR032808">
    <property type="entry name" value="DoxX"/>
</dbReference>
<dbReference type="OrthoDB" id="1443984at2"/>
<evidence type="ECO:0000256" key="2">
    <source>
        <dbReference type="ARBA" id="ARBA00022692"/>
    </source>
</evidence>
<comment type="subcellular location">
    <subcellularLocation>
        <location evidence="1">Membrane</location>
        <topology evidence="1">Multi-pass membrane protein</topology>
    </subcellularLocation>
</comment>
<evidence type="ECO:0000256" key="4">
    <source>
        <dbReference type="ARBA" id="ARBA00023136"/>
    </source>
</evidence>
<accession>A0A1I6VLU9</accession>
<gene>
    <name evidence="6" type="ORF">SAMN04487906_3231</name>
</gene>
<evidence type="ECO:0000256" key="3">
    <source>
        <dbReference type="ARBA" id="ARBA00022989"/>
    </source>
</evidence>
<evidence type="ECO:0000313" key="7">
    <source>
        <dbReference type="Proteomes" id="UP000183209"/>
    </source>
</evidence>
<dbReference type="Proteomes" id="UP000183209">
    <property type="component" value="Unassembled WGS sequence"/>
</dbReference>
<keyword evidence="2 5" id="KW-0812">Transmembrane</keyword>
<dbReference type="Pfam" id="PF07681">
    <property type="entry name" value="DoxX"/>
    <property type="match status" value="1"/>
</dbReference>
<feature type="transmembrane region" description="Helical" evidence="5">
    <location>
        <begin position="20"/>
        <end position="38"/>
    </location>
</feature>
<dbReference type="GO" id="GO:0016020">
    <property type="term" value="C:membrane"/>
    <property type="evidence" value="ECO:0007669"/>
    <property type="project" value="UniProtKB-SubCell"/>
</dbReference>